<dbReference type="Proteomes" id="UP000316008">
    <property type="component" value="Unassembled WGS sequence"/>
</dbReference>
<gene>
    <name evidence="2" type="ORF">FO442_05695</name>
</gene>
<organism evidence="2 3">
    <name type="scientific">Fluviicola chungangensis</name>
    <dbReference type="NCBI Taxonomy" id="2597671"/>
    <lineage>
        <taxon>Bacteria</taxon>
        <taxon>Pseudomonadati</taxon>
        <taxon>Bacteroidota</taxon>
        <taxon>Flavobacteriia</taxon>
        <taxon>Flavobacteriales</taxon>
        <taxon>Crocinitomicaceae</taxon>
        <taxon>Fluviicola</taxon>
    </lineage>
</organism>
<feature type="transmembrane region" description="Helical" evidence="1">
    <location>
        <begin position="361"/>
        <end position="379"/>
    </location>
</feature>
<dbReference type="PANTHER" id="PTHR35337:SF1">
    <property type="entry name" value="SLR1478 PROTEIN"/>
    <property type="match status" value="1"/>
</dbReference>
<feature type="transmembrane region" description="Helical" evidence="1">
    <location>
        <begin position="518"/>
        <end position="543"/>
    </location>
</feature>
<evidence type="ECO:0000313" key="2">
    <source>
        <dbReference type="EMBL" id="TSJ46652.1"/>
    </source>
</evidence>
<dbReference type="AlphaFoldDB" id="A0A556N389"/>
<dbReference type="PANTHER" id="PTHR35337">
    <property type="entry name" value="SLR1478 PROTEIN"/>
    <property type="match status" value="1"/>
</dbReference>
<keyword evidence="1" id="KW-0472">Membrane</keyword>
<feature type="transmembrane region" description="Helical" evidence="1">
    <location>
        <begin position="222"/>
        <end position="241"/>
    </location>
</feature>
<accession>A0A556N389</accession>
<feature type="transmembrane region" description="Helical" evidence="1">
    <location>
        <begin position="292"/>
        <end position="314"/>
    </location>
</feature>
<sequence length="640" mass="74653">MKETSFIEQNKEKWKKFQTLTSNQTSDPEEIADLYSDITDDLSYAQTFYNKRTVRVYLNQIAQGIHNLVHKQRKDSFRKLFTVWRVSIPLEIYRSRKNLLFALFVFLFWTIVGAISTHFNPDFPRMILGDGYVEMTLKNIEKGDPLGVYHSGSQVSMFLEITLNNITVSFYTFILGIFFTIGTHIMIFNNSIMLGAFQYFFHLKGLLIVSFLGIWIHGAFEISSIAIAGGAGITLGNGLLFPGSYTRLQSLQLSAKRGLKIMMSLIPFLIAAGFLESFVTHNYQELADWSKWTIITVSFSIIIFYYIIFPIVIARRHPELVHESDPPIKTYVNVFDLHKIRTFGQIFSDTFSFYRVHIGKIMRYNLVLTIPIIIAVVVFQDLMRYEDLTHQYEYDWASQLSIIMGFDIRSFSDFVVTLLWTIILSIFTLSILYHFKNQEQKASLKRFLPFMLQKLPGTWLGLSFLFLILFYVPWYWMFLVVFIAPFFWLQGASVILGEERFGRRFGNGFRYGARNYGNVLLGISLMGLVLFIFAQPIACVLSYQEVNFMREPVLEDFLDKFADFVKNVARYYTSDFLVPANIARQIVYVFFMLFSLPFFVIMMGFMFFTFQEQNQSTGLKKQFANFGKRKRYQETSLDFE</sequence>
<name>A0A556N389_9FLAO</name>
<feature type="transmembrane region" description="Helical" evidence="1">
    <location>
        <begin position="414"/>
        <end position="435"/>
    </location>
</feature>
<feature type="transmembrane region" description="Helical" evidence="1">
    <location>
        <begin position="261"/>
        <end position="280"/>
    </location>
</feature>
<feature type="transmembrane region" description="Helical" evidence="1">
    <location>
        <begin position="586"/>
        <end position="610"/>
    </location>
</feature>
<dbReference type="InterPro" id="IPR002798">
    <property type="entry name" value="SpoIIM-like"/>
</dbReference>
<protein>
    <submittedName>
        <fullName evidence="2">Stage II sporulation protein M</fullName>
    </submittedName>
</protein>
<dbReference type="RefSeq" id="WP_144332189.1">
    <property type="nucleotide sequence ID" value="NZ_VLPL01000002.1"/>
</dbReference>
<keyword evidence="1" id="KW-0812">Transmembrane</keyword>
<evidence type="ECO:0000256" key="1">
    <source>
        <dbReference type="SAM" id="Phobius"/>
    </source>
</evidence>
<feature type="transmembrane region" description="Helical" evidence="1">
    <location>
        <begin position="447"/>
        <end position="468"/>
    </location>
</feature>
<comment type="caution">
    <text evidence="2">The sequence shown here is derived from an EMBL/GenBank/DDBJ whole genome shotgun (WGS) entry which is preliminary data.</text>
</comment>
<dbReference type="OrthoDB" id="9800053at2"/>
<keyword evidence="1" id="KW-1133">Transmembrane helix</keyword>
<feature type="transmembrane region" description="Helical" evidence="1">
    <location>
        <begin position="166"/>
        <end position="187"/>
    </location>
</feature>
<feature type="transmembrane region" description="Helical" evidence="1">
    <location>
        <begin position="99"/>
        <end position="119"/>
    </location>
</feature>
<evidence type="ECO:0000313" key="3">
    <source>
        <dbReference type="Proteomes" id="UP000316008"/>
    </source>
</evidence>
<feature type="transmembrane region" description="Helical" evidence="1">
    <location>
        <begin position="199"/>
        <end position="216"/>
    </location>
</feature>
<proteinExistence type="predicted"/>
<feature type="transmembrane region" description="Helical" evidence="1">
    <location>
        <begin position="474"/>
        <end position="497"/>
    </location>
</feature>
<reference evidence="2 3" key="1">
    <citation type="submission" date="2019-07" db="EMBL/GenBank/DDBJ databases">
        <authorList>
            <person name="Huq M.A."/>
        </authorList>
    </citation>
    <scope>NUCLEOTIDE SEQUENCE [LARGE SCALE GENOMIC DNA]</scope>
    <source>
        <strain evidence="2 3">MAH-3</strain>
    </source>
</reference>
<keyword evidence="3" id="KW-1185">Reference proteome</keyword>
<dbReference type="EMBL" id="VLPL01000002">
    <property type="protein sequence ID" value="TSJ46652.1"/>
    <property type="molecule type" value="Genomic_DNA"/>
</dbReference>
<dbReference type="Pfam" id="PF01944">
    <property type="entry name" value="SpoIIM"/>
    <property type="match status" value="1"/>
</dbReference>